<dbReference type="Proteomes" id="UP000024635">
    <property type="component" value="Unassembled WGS sequence"/>
</dbReference>
<dbReference type="EMBL" id="JARK01001678">
    <property type="protein sequence ID" value="EYB83130.1"/>
    <property type="molecule type" value="Genomic_DNA"/>
</dbReference>
<sequence>MITVFCAGVSILIYYTYYTYNYTYQPDRPADAGLSSFLARFARVALIWHFSHATPAITHLLEISFFALSSFLAPRRSFHSYATGERLLSLYETVSPVSRHFPAFGHRRTLITPLVPSPGTPSLFNAGAPLSHR</sequence>
<keyword evidence="2" id="KW-1185">Reference proteome</keyword>
<protein>
    <submittedName>
        <fullName evidence="1">Uncharacterized protein</fullName>
    </submittedName>
</protein>
<reference evidence="2" key="1">
    <citation type="journal article" date="2015" name="Nat. Genet.">
        <title>The genome and transcriptome of the zoonotic hookworm Ancylostoma ceylanicum identify infection-specific gene families.</title>
        <authorList>
            <person name="Schwarz E.M."/>
            <person name="Hu Y."/>
            <person name="Antoshechkin I."/>
            <person name="Miller M.M."/>
            <person name="Sternberg P.W."/>
            <person name="Aroian R.V."/>
        </authorList>
    </citation>
    <scope>NUCLEOTIDE SEQUENCE</scope>
    <source>
        <strain evidence="2">HY135</strain>
    </source>
</reference>
<evidence type="ECO:0000313" key="1">
    <source>
        <dbReference type="EMBL" id="EYB83130.1"/>
    </source>
</evidence>
<evidence type="ECO:0000313" key="2">
    <source>
        <dbReference type="Proteomes" id="UP000024635"/>
    </source>
</evidence>
<gene>
    <name evidence="1" type="primary">Acey_s0342.g3037</name>
    <name evidence="1" type="ORF">Y032_0342g3037</name>
</gene>
<name>A0A016RXM0_9BILA</name>
<comment type="caution">
    <text evidence="1">The sequence shown here is derived from an EMBL/GenBank/DDBJ whole genome shotgun (WGS) entry which is preliminary data.</text>
</comment>
<proteinExistence type="predicted"/>
<dbReference type="AlphaFoldDB" id="A0A016RXM0"/>
<organism evidence="1 2">
    <name type="scientific">Ancylostoma ceylanicum</name>
    <dbReference type="NCBI Taxonomy" id="53326"/>
    <lineage>
        <taxon>Eukaryota</taxon>
        <taxon>Metazoa</taxon>
        <taxon>Ecdysozoa</taxon>
        <taxon>Nematoda</taxon>
        <taxon>Chromadorea</taxon>
        <taxon>Rhabditida</taxon>
        <taxon>Rhabditina</taxon>
        <taxon>Rhabditomorpha</taxon>
        <taxon>Strongyloidea</taxon>
        <taxon>Ancylostomatidae</taxon>
        <taxon>Ancylostomatinae</taxon>
        <taxon>Ancylostoma</taxon>
    </lineage>
</organism>
<accession>A0A016RXM0</accession>